<keyword evidence="3" id="KW-1003">Cell membrane</keyword>
<dbReference type="PANTHER" id="PTHR11403:SF2">
    <property type="entry name" value="CYTOCHROME BO(3) UBIQUINOL OXIDASE SUBUNIT 3"/>
    <property type="match status" value="1"/>
</dbReference>
<evidence type="ECO:0000256" key="7">
    <source>
        <dbReference type="RuleBase" id="RU003376"/>
    </source>
</evidence>
<organism evidence="10 11">
    <name type="scientific">Roseivirga misakiensis</name>
    <dbReference type="NCBI Taxonomy" id="1563681"/>
    <lineage>
        <taxon>Bacteria</taxon>
        <taxon>Pseudomonadati</taxon>
        <taxon>Bacteroidota</taxon>
        <taxon>Cytophagia</taxon>
        <taxon>Cytophagales</taxon>
        <taxon>Roseivirgaceae</taxon>
        <taxon>Roseivirga</taxon>
    </lineage>
</organism>
<feature type="transmembrane region" description="Helical" evidence="8">
    <location>
        <begin position="26"/>
        <end position="46"/>
    </location>
</feature>
<dbReference type="PANTHER" id="PTHR11403">
    <property type="entry name" value="CYTOCHROME C OXIDASE SUBUNIT III"/>
    <property type="match status" value="1"/>
</dbReference>
<evidence type="ECO:0000313" key="11">
    <source>
        <dbReference type="Proteomes" id="UP000095552"/>
    </source>
</evidence>
<dbReference type="PROSITE" id="PS50253">
    <property type="entry name" value="COX3"/>
    <property type="match status" value="1"/>
</dbReference>
<evidence type="ECO:0000256" key="5">
    <source>
        <dbReference type="ARBA" id="ARBA00022989"/>
    </source>
</evidence>
<evidence type="ECO:0000256" key="4">
    <source>
        <dbReference type="ARBA" id="ARBA00022692"/>
    </source>
</evidence>
<keyword evidence="4 7" id="KW-0812">Transmembrane</keyword>
<evidence type="ECO:0000256" key="3">
    <source>
        <dbReference type="ARBA" id="ARBA00022475"/>
    </source>
</evidence>
<dbReference type="Gene3D" id="1.20.120.80">
    <property type="entry name" value="Cytochrome c oxidase, subunit III, four-helix bundle"/>
    <property type="match status" value="1"/>
</dbReference>
<dbReference type="EMBL" id="MDGQ01000003">
    <property type="protein sequence ID" value="OEK07098.1"/>
    <property type="molecule type" value="Genomic_DNA"/>
</dbReference>
<dbReference type="SUPFAM" id="SSF81452">
    <property type="entry name" value="Cytochrome c oxidase subunit III-like"/>
    <property type="match status" value="1"/>
</dbReference>
<evidence type="ECO:0000259" key="9">
    <source>
        <dbReference type="PROSITE" id="PS50253"/>
    </source>
</evidence>
<dbReference type="GO" id="GO:0005886">
    <property type="term" value="C:plasma membrane"/>
    <property type="evidence" value="ECO:0007669"/>
    <property type="project" value="UniProtKB-SubCell"/>
</dbReference>
<feature type="transmembrane region" description="Helical" evidence="8">
    <location>
        <begin position="66"/>
        <end position="85"/>
    </location>
</feature>
<dbReference type="GO" id="GO:0004129">
    <property type="term" value="F:cytochrome-c oxidase activity"/>
    <property type="evidence" value="ECO:0007669"/>
    <property type="project" value="InterPro"/>
</dbReference>
<evidence type="ECO:0000256" key="1">
    <source>
        <dbReference type="ARBA" id="ARBA00004651"/>
    </source>
</evidence>
<sequence length="208" mass="24056">MKKEKRRVDLRKEAFKRIESMHPHMVLLYVSMIGSAIIFLFTIVAFTVSRPADADFLTINFPKSFIISTFVLLLSSFTVSKVLPAYEKDDLDEVKKWLGFTLLLGFAFSLSQLTGWKELQSYNILFTGHRSGAYLYVISGLHVLHMAGVMIFAVVLLLECHKTSQDAVKHLMYSTNPYQKVKLKILTDFWHFADAVWIVLFFYFLFSF</sequence>
<dbReference type="Proteomes" id="UP000095552">
    <property type="component" value="Unassembled WGS sequence"/>
</dbReference>
<dbReference type="STRING" id="1563681.BFP71_05420"/>
<evidence type="ECO:0000256" key="8">
    <source>
        <dbReference type="SAM" id="Phobius"/>
    </source>
</evidence>
<dbReference type="AlphaFoldDB" id="A0A1E5T6X9"/>
<evidence type="ECO:0000256" key="6">
    <source>
        <dbReference type="ARBA" id="ARBA00023136"/>
    </source>
</evidence>
<protein>
    <recommendedName>
        <fullName evidence="9">Heme-copper oxidase subunit III family profile domain-containing protein</fullName>
    </recommendedName>
</protein>
<comment type="caution">
    <text evidence="10">The sequence shown here is derived from an EMBL/GenBank/DDBJ whole genome shotgun (WGS) entry which is preliminary data.</text>
</comment>
<dbReference type="GO" id="GO:0019646">
    <property type="term" value="P:aerobic electron transport chain"/>
    <property type="evidence" value="ECO:0007669"/>
    <property type="project" value="InterPro"/>
</dbReference>
<dbReference type="InterPro" id="IPR035973">
    <property type="entry name" value="Cyt_c_oxidase_su3-like_sf"/>
</dbReference>
<comment type="subcellular location">
    <subcellularLocation>
        <location evidence="1 7">Cell membrane</location>
        <topology evidence="1 7">Multi-pass membrane protein</topology>
    </subcellularLocation>
</comment>
<dbReference type="Pfam" id="PF00510">
    <property type="entry name" value="COX3"/>
    <property type="match status" value="1"/>
</dbReference>
<evidence type="ECO:0000256" key="2">
    <source>
        <dbReference type="ARBA" id="ARBA00010581"/>
    </source>
</evidence>
<name>A0A1E5T6X9_9BACT</name>
<dbReference type="OrthoDB" id="9810850at2"/>
<keyword evidence="11" id="KW-1185">Reference proteome</keyword>
<feature type="transmembrane region" description="Helical" evidence="8">
    <location>
        <begin position="189"/>
        <end position="206"/>
    </location>
</feature>
<feature type="transmembrane region" description="Helical" evidence="8">
    <location>
        <begin position="97"/>
        <end position="114"/>
    </location>
</feature>
<reference evidence="10 11" key="1">
    <citation type="submission" date="2016-08" db="EMBL/GenBank/DDBJ databases">
        <title>Draft genome of Fabibacter sp. strain SK-8.</title>
        <authorList>
            <person name="Wong S.-K."/>
            <person name="Hamasaki K."/>
            <person name="Yoshizawa S."/>
        </authorList>
    </citation>
    <scope>NUCLEOTIDE SEQUENCE [LARGE SCALE GENOMIC DNA]</scope>
    <source>
        <strain evidence="10 11">SK-8</strain>
    </source>
</reference>
<dbReference type="RefSeq" id="WP_069834410.1">
    <property type="nucleotide sequence ID" value="NZ_MDGQ01000003.1"/>
</dbReference>
<keyword evidence="6 8" id="KW-0472">Membrane</keyword>
<feature type="transmembrane region" description="Helical" evidence="8">
    <location>
        <begin position="134"/>
        <end position="158"/>
    </location>
</feature>
<keyword evidence="5 8" id="KW-1133">Transmembrane helix</keyword>
<evidence type="ECO:0000313" key="10">
    <source>
        <dbReference type="EMBL" id="OEK07098.1"/>
    </source>
</evidence>
<dbReference type="InterPro" id="IPR024791">
    <property type="entry name" value="Cyt_c/ubiquinol_Oxase_su3"/>
</dbReference>
<dbReference type="InterPro" id="IPR013833">
    <property type="entry name" value="Cyt_c_oxidase_su3_a-hlx"/>
</dbReference>
<feature type="domain" description="Heme-copper oxidase subunit III family profile" evidence="9">
    <location>
        <begin position="28"/>
        <end position="208"/>
    </location>
</feature>
<gene>
    <name evidence="10" type="ORF">BFP71_05420</name>
</gene>
<dbReference type="InterPro" id="IPR000298">
    <property type="entry name" value="Cyt_c_oxidase-like_su3"/>
</dbReference>
<proteinExistence type="inferred from homology"/>
<accession>A0A1E5T6X9</accession>
<comment type="similarity">
    <text evidence="2 7">Belongs to the cytochrome c oxidase subunit 3 family.</text>
</comment>